<evidence type="ECO:0000256" key="1">
    <source>
        <dbReference type="ARBA" id="ARBA00008857"/>
    </source>
</evidence>
<evidence type="ECO:0000256" key="2">
    <source>
        <dbReference type="ARBA" id="ARBA00022908"/>
    </source>
</evidence>
<dbReference type="Gene3D" id="1.10.150.130">
    <property type="match status" value="1"/>
</dbReference>
<dbReference type="InterPro" id="IPR050090">
    <property type="entry name" value="Tyrosine_recombinase_XerCD"/>
</dbReference>
<keyword evidence="4" id="KW-0233">DNA recombination</keyword>
<accession>A0ABV7CYZ0</accession>
<dbReference type="InterPro" id="IPR013762">
    <property type="entry name" value="Integrase-like_cat_sf"/>
</dbReference>
<name>A0ABV7CYZ0_9BACI</name>
<dbReference type="InterPro" id="IPR011010">
    <property type="entry name" value="DNA_brk_join_enz"/>
</dbReference>
<dbReference type="InterPro" id="IPR002104">
    <property type="entry name" value="Integrase_catalytic"/>
</dbReference>
<evidence type="ECO:0000256" key="5">
    <source>
        <dbReference type="PROSITE-ProRule" id="PRU01248"/>
    </source>
</evidence>
<evidence type="ECO:0000256" key="3">
    <source>
        <dbReference type="ARBA" id="ARBA00023125"/>
    </source>
</evidence>
<protein>
    <submittedName>
        <fullName evidence="8">Tyrosine-type recombinase/integrase</fullName>
    </submittedName>
</protein>
<dbReference type="PANTHER" id="PTHR30349">
    <property type="entry name" value="PHAGE INTEGRASE-RELATED"/>
    <property type="match status" value="1"/>
</dbReference>
<keyword evidence="2" id="KW-0229">DNA integration</keyword>
<evidence type="ECO:0000259" key="6">
    <source>
        <dbReference type="PROSITE" id="PS51898"/>
    </source>
</evidence>
<feature type="domain" description="Core-binding (CB)" evidence="7">
    <location>
        <begin position="66"/>
        <end position="148"/>
    </location>
</feature>
<dbReference type="InterPro" id="IPR044068">
    <property type="entry name" value="CB"/>
</dbReference>
<feature type="domain" description="Tyr recombinase" evidence="6">
    <location>
        <begin position="178"/>
        <end position="387"/>
    </location>
</feature>
<dbReference type="Gene3D" id="1.10.443.10">
    <property type="entry name" value="Intergrase catalytic core"/>
    <property type="match status" value="1"/>
</dbReference>
<organism evidence="8 9">
    <name type="scientific">Virgibacillus xinjiangensis</name>
    <dbReference type="NCBI Taxonomy" id="393090"/>
    <lineage>
        <taxon>Bacteria</taxon>
        <taxon>Bacillati</taxon>
        <taxon>Bacillota</taxon>
        <taxon>Bacilli</taxon>
        <taxon>Bacillales</taxon>
        <taxon>Bacillaceae</taxon>
        <taxon>Virgibacillus</taxon>
    </lineage>
</organism>
<gene>
    <name evidence="8" type="ORF">ACFOGI_15390</name>
</gene>
<dbReference type="Pfam" id="PF00589">
    <property type="entry name" value="Phage_integrase"/>
    <property type="match status" value="1"/>
</dbReference>
<dbReference type="SUPFAM" id="SSF56349">
    <property type="entry name" value="DNA breaking-rejoining enzymes"/>
    <property type="match status" value="1"/>
</dbReference>
<dbReference type="PROSITE" id="PS51898">
    <property type="entry name" value="TYR_RECOMBINASE"/>
    <property type="match status" value="1"/>
</dbReference>
<dbReference type="InterPro" id="IPR004107">
    <property type="entry name" value="Integrase_SAM-like_N"/>
</dbReference>
<keyword evidence="3 5" id="KW-0238">DNA-binding</keyword>
<evidence type="ECO:0000313" key="8">
    <source>
        <dbReference type="EMBL" id="MFC3041630.1"/>
    </source>
</evidence>
<dbReference type="Proteomes" id="UP001595279">
    <property type="component" value="Unassembled WGS sequence"/>
</dbReference>
<dbReference type="Pfam" id="PF14659">
    <property type="entry name" value="Phage_int_SAM_3"/>
    <property type="match status" value="1"/>
</dbReference>
<evidence type="ECO:0000313" key="9">
    <source>
        <dbReference type="Proteomes" id="UP001595279"/>
    </source>
</evidence>
<comment type="similarity">
    <text evidence="1">Belongs to the 'phage' integrase family.</text>
</comment>
<dbReference type="PROSITE" id="PS51900">
    <property type="entry name" value="CB"/>
    <property type="match status" value="1"/>
</dbReference>
<comment type="caution">
    <text evidence="8">The sequence shown here is derived from an EMBL/GenBank/DDBJ whole genome shotgun (WGS) entry which is preliminary data.</text>
</comment>
<evidence type="ECO:0000259" key="7">
    <source>
        <dbReference type="PROSITE" id="PS51900"/>
    </source>
</evidence>
<keyword evidence="9" id="KW-1185">Reference proteome</keyword>
<dbReference type="RefSeq" id="WP_390274462.1">
    <property type="nucleotide sequence ID" value="NZ_JBHRSA010000056.1"/>
</dbReference>
<dbReference type="InterPro" id="IPR010998">
    <property type="entry name" value="Integrase_recombinase_N"/>
</dbReference>
<dbReference type="PANTHER" id="PTHR30349:SF64">
    <property type="entry name" value="PROPHAGE INTEGRASE INTD-RELATED"/>
    <property type="match status" value="1"/>
</dbReference>
<dbReference type="InterPro" id="IPR028259">
    <property type="entry name" value="AP2-like_int_N"/>
</dbReference>
<dbReference type="EMBL" id="JBHRSA010000056">
    <property type="protein sequence ID" value="MFC3041630.1"/>
    <property type="molecule type" value="Genomic_DNA"/>
</dbReference>
<reference evidence="9" key="1">
    <citation type="journal article" date="2019" name="Int. J. Syst. Evol. Microbiol.">
        <title>The Global Catalogue of Microorganisms (GCM) 10K type strain sequencing project: providing services to taxonomists for standard genome sequencing and annotation.</title>
        <authorList>
            <consortium name="The Broad Institute Genomics Platform"/>
            <consortium name="The Broad Institute Genome Sequencing Center for Infectious Disease"/>
            <person name="Wu L."/>
            <person name="Ma J."/>
        </authorList>
    </citation>
    <scope>NUCLEOTIDE SEQUENCE [LARGE SCALE GENOMIC DNA]</scope>
    <source>
        <strain evidence="9">KCTC 13128</strain>
    </source>
</reference>
<evidence type="ECO:0000256" key="4">
    <source>
        <dbReference type="ARBA" id="ARBA00023172"/>
    </source>
</evidence>
<dbReference type="Pfam" id="PF14657">
    <property type="entry name" value="Arm-DNA-bind_4"/>
    <property type="match status" value="1"/>
</dbReference>
<dbReference type="CDD" id="cd01189">
    <property type="entry name" value="INT_ICEBs1_C_like"/>
    <property type="match status" value="1"/>
</dbReference>
<sequence>MASFQKYTTKKGIRWMFTLDGGIDKQTGKRKQIKRRGFQTLDSAKQFARQIENDLDVGKEVFHNQITFVEFSEQWIKIYEEERGVKPGTTRVRRHEIGNLNQYLGSLKMDDITWEIYQNMLYKLNERFSRRTLDGIHRTGRMIFKKAMQHDIIRKDPTEYAYLPKKAKTIEELEQEVALPKYMEKENLARFLQTAKQNGLELDFEIFLTLAYTGIRVGELCALKSTDVTKREEFFLSISKTYYNPNNNIKKFQLVTPKTLSSRRTIDIDYIVYQALTKLIEENEFIRNEAGEEYYDDTFIFVNRGKYLGYPIYPKIVQQRMTRLLRIADLDDHLTPHSLRHTHASLLAEAGVSLERIMERLGHSEDKTTRQIYLHTTEPVRRKDAEKFGNLMKNITPF</sequence>
<proteinExistence type="inferred from homology"/>